<dbReference type="GO" id="GO:0006355">
    <property type="term" value="P:regulation of DNA-templated transcription"/>
    <property type="evidence" value="ECO:0007669"/>
    <property type="project" value="InterPro"/>
</dbReference>
<dbReference type="InterPro" id="IPR041118">
    <property type="entry name" value="Rx_N"/>
</dbReference>
<dbReference type="Pfam" id="PF18052">
    <property type="entry name" value="Rx_N"/>
    <property type="match status" value="1"/>
</dbReference>
<dbReference type="InterPro" id="IPR002182">
    <property type="entry name" value="NB-ARC"/>
</dbReference>
<keyword evidence="7" id="KW-0853">WD repeat</keyword>
<dbReference type="GO" id="GO:0051707">
    <property type="term" value="P:response to other organism"/>
    <property type="evidence" value="ECO:0007669"/>
    <property type="project" value="UniProtKB-ARBA"/>
</dbReference>
<evidence type="ECO:0000256" key="1">
    <source>
        <dbReference type="ARBA" id="ARBA00008894"/>
    </source>
</evidence>
<dbReference type="Gene3D" id="2.130.10.10">
    <property type="entry name" value="YVTN repeat-like/Quinoprotein amine dehydrogenase"/>
    <property type="match status" value="1"/>
</dbReference>
<evidence type="ECO:0000256" key="5">
    <source>
        <dbReference type="ARBA" id="ARBA00022821"/>
    </source>
</evidence>
<feature type="domain" description="Disease resistance R13L4/SHOC-2-like LRR" evidence="12">
    <location>
        <begin position="724"/>
        <end position="1131"/>
    </location>
</feature>
<evidence type="ECO:0000256" key="8">
    <source>
        <dbReference type="SAM" id="MobiDB-lite"/>
    </source>
</evidence>
<dbReference type="PANTHER" id="PTHR44083">
    <property type="entry name" value="TOPLESS-RELATED PROTEIN 1-RELATED"/>
    <property type="match status" value="1"/>
</dbReference>
<feature type="domain" description="NB-ARC" evidence="9">
    <location>
        <begin position="412"/>
        <end position="540"/>
    </location>
</feature>
<dbReference type="InterPro" id="IPR036322">
    <property type="entry name" value="WD40_repeat_dom_sf"/>
</dbReference>
<evidence type="ECO:0000256" key="7">
    <source>
        <dbReference type="PROSITE-ProRule" id="PRU00221"/>
    </source>
</evidence>
<reference evidence="13" key="1">
    <citation type="journal article" date="2005" name="PLoS Biol.">
        <title>The genomes of Oryza sativa: a history of duplications.</title>
        <authorList>
            <person name="Yu J."/>
            <person name="Wang J."/>
            <person name="Lin W."/>
            <person name="Li S."/>
            <person name="Li H."/>
            <person name="Zhou J."/>
            <person name="Ni P."/>
            <person name="Dong W."/>
            <person name="Hu S."/>
            <person name="Zeng C."/>
            <person name="Zhang J."/>
            <person name="Zhang Y."/>
            <person name="Li R."/>
            <person name="Xu Z."/>
            <person name="Li S."/>
            <person name="Li X."/>
            <person name="Zheng H."/>
            <person name="Cong L."/>
            <person name="Lin L."/>
            <person name="Yin J."/>
            <person name="Geng J."/>
            <person name="Li G."/>
            <person name="Shi J."/>
            <person name="Liu J."/>
            <person name="Lv H."/>
            <person name="Li J."/>
            <person name="Wang J."/>
            <person name="Deng Y."/>
            <person name="Ran L."/>
            <person name="Shi X."/>
            <person name="Wang X."/>
            <person name="Wu Q."/>
            <person name="Li C."/>
            <person name="Ren X."/>
            <person name="Wang J."/>
            <person name="Wang X."/>
            <person name="Li D."/>
            <person name="Liu D."/>
            <person name="Zhang X."/>
            <person name="Ji Z."/>
            <person name="Zhao W."/>
            <person name="Sun Y."/>
            <person name="Zhang Z."/>
            <person name="Bao J."/>
            <person name="Han Y."/>
            <person name="Dong L."/>
            <person name="Ji J."/>
            <person name="Chen P."/>
            <person name="Wu S."/>
            <person name="Liu J."/>
            <person name="Xiao Y."/>
            <person name="Bu D."/>
            <person name="Tan J."/>
            <person name="Yang L."/>
            <person name="Ye C."/>
            <person name="Zhang J."/>
            <person name="Xu J."/>
            <person name="Zhou Y."/>
            <person name="Yu Y."/>
            <person name="Zhang B."/>
            <person name="Zhuang S."/>
            <person name="Wei H."/>
            <person name="Liu B."/>
            <person name="Lei M."/>
            <person name="Yu H."/>
            <person name="Li Y."/>
            <person name="Xu H."/>
            <person name="Wei S."/>
            <person name="He X."/>
            <person name="Fang L."/>
            <person name="Zhang Z."/>
            <person name="Zhang Y."/>
            <person name="Huang X."/>
            <person name="Su Z."/>
            <person name="Tong W."/>
            <person name="Li J."/>
            <person name="Tong Z."/>
            <person name="Li S."/>
            <person name="Ye J."/>
            <person name="Wang L."/>
            <person name="Fang L."/>
            <person name="Lei T."/>
            <person name="Chen C."/>
            <person name="Chen H."/>
            <person name="Xu Z."/>
            <person name="Li H."/>
            <person name="Huang H."/>
            <person name="Zhang F."/>
            <person name="Xu H."/>
            <person name="Li N."/>
            <person name="Zhao C."/>
            <person name="Li S."/>
            <person name="Dong L."/>
            <person name="Huang Y."/>
            <person name="Li L."/>
            <person name="Xi Y."/>
            <person name="Qi Q."/>
            <person name="Li W."/>
            <person name="Zhang B."/>
            <person name="Hu W."/>
            <person name="Zhang Y."/>
            <person name="Tian X."/>
            <person name="Jiao Y."/>
            <person name="Liang X."/>
            <person name="Jin J."/>
            <person name="Gao L."/>
            <person name="Zheng W."/>
            <person name="Hao B."/>
            <person name="Liu S."/>
            <person name="Wang W."/>
            <person name="Yuan L."/>
            <person name="Cao M."/>
            <person name="McDermott J."/>
            <person name="Samudrala R."/>
            <person name="Wang J."/>
            <person name="Wong G.K."/>
            <person name="Yang H."/>
        </authorList>
    </citation>
    <scope>NUCLEOTIDE SEQUENCE [LARGE SCALE GENOMIC DNA]</scope>
</reference>
<evidence type="ECO:0000259" key="9">
    <source>
        <dbReference type="Pfam" id="PF00931"/>
    </source>
</evidence>
<dbReference type="Gene3D" id="3.80.10.10">
    <property type="entry name" value="Ribonuclease Inhibitor"/>
    <property type="match status" value="1"/>
</dbReference>
<dbReference type="InterPro" id="IPR027417">
    <property type="entry name" value="P-loop_NTPase"/>
</dbReference>
<dbReference type="Pfam" id="PF23598">
    <property type="entry name" value="LRR_14"/>
    <property type="match status" value="1"/>
</dbReference>
<dbReference type="InterPro" id="IPR001680">
    <property type="entry name" value="WD40_rpt"/>
</dbReference>
<dbReference type="PRINTS" id="PR00364">
    <property type="entry name" value="DISEASERSIST"/>
</dbReference>
<dbReference type="Pfam" id="PF00931">
    <property type="entry name" value="NB-ARC"/>
    <property type="match status" value="1"/>
</dbReference>
<dbReference type="InterPro" id="IPR038005">
    <property type="entry name" value="RX-like_CC"/>
</dbReference>
<dbReference type="GO" id="GO:0043531">
    <property type="term" value="F:ADP binding"/>
    <property type="evidence" value="ECO:0007669"/>
    <property type="project" value="InterPro"/>
</dbReference>
<evidence type="ECO:0000259" key="12">
    <source>
        <dbReference type="Pfam" id="PF23598"/>
    </source>
</evidence>
<evidence type="ECO:0000259" key="11">
    <source>
        <dbReference type="Pfam" id="PF23559"/>
    </source>
</evidence>
<keyword evidence="3" id="KW-0677">Repeat</keyword>
<feature type="domain" description="Disease resistance protein winged helix" evidence="11">
    <location>
        <begin position="605"/>
        <end position="674"/>
    </location>
</feature>
<feature type="domain" description="Disease resistance N-terminal" evidence="10">
    <location>
        <begin position="229"/>
        <end position="264"/>
    </location>
</feature>
<proteinExistence type="inferred from homology"/>
<dbReference type="Pfam" id="PF00400">
    <property type="entry name" value="WD40"/>
    <property type="match status" value="1"/>
</dbReference>
<dbReference type="Proteomes" id="UP000007752">
    <property type="component" value="Chromosome 5"/>
</dbReference>
<dbReference type="PROSITE" id="PS50082">
    <property type="entry name" value="WD_REPEATS_2"/>
    <property type="match status" value="1"/>
</dbReference>
<dbReference type="InterPro" id="IPR027728">
    <property type="entry name" value="Topless_fam"/>
</dbReference>
<dbReference type="InterPro" id="IPR015943">
    <property type="entry name" value="WD40/YVTN_repeat-like_dom_sf"/>
</dbReference>
<dbReference type="SMART" id="SM00320">
    <property type="entry name" value="WD40"/>
    <property type="match status" value="3"/>
</dbReference>
<dbReference type="InterPro" id="IPR055414">
    <property type="entry name" value="LRR_R13L4/SHOC2-like"/>
</dbReference>
<dbReference type="Gene3D" id="1.20.5.4130">
    <property type="match status" value="1"/>
</dbReference>
<dbReference type="InterPro" id="IPR032675">
    <property type="entry name" value="LRR_dom_sf"/>
</dbReference>
<reference evidence="13" key="2">
    <citation type="submission" date="2008-12" db="EMBL/GenBank/DDBJ databases">
        <title>Improved gene annotation of the rice (Oryza sativa) genomes.</title>
        <authorList>
            <person name="Wang J."/>
            <person name="Li R."/>
            <person name="Fan W."/>
            <person name="Huang Q."/>
            <person name="Zhang J."/>
            <person name="Zhou Y."/>
            <person name="Hu Y."/>
            <person name="Zi S."/>
            <person name="Li J."/>
            <person name="Ni P."/>
            <person name="Zheng H."/>
            <person name="Zhang Y."/>
            <person name="Zhao M."/>
            <person name="Hao Q."/>
            <person name="McDermott J."/>
            <person name="Samudrala R."/>
            <person name="Kristiansen K."/>
            <person name="Wong G.K.-S."/>
        </authorList>
    </citation>
    <scope>NUCLEOTIDE SEQUENCE</scope>
</reference>
<feature type="repeat" description="WD" evidence="7">
    <location>
        <begin position="1331"/>
        <end position="1372"/>
    </location>
</feature>
<organism evidence="13">
    <name type="scientific">Oryza sativa subsp. japonica</name>
    <name type="common">Rice</name>
    <dbReference type="NCBI Taxonomy" id="39947"/>
    <lineage>
        <taxon>Eukaryota</taxon>
        <taxon>Viridiplantae</taxon>
        <taxon>Streptophyta</taxon>
        <taxon>Embryophyta</taxon>
        <taxon>Tracheophyta</taxon>
        <taxon>Spermatophyta</taxon>
        <taxon>Magnoliopsida</taxon>
        <taxon>Liliopsida</taxon>
        <taxon>Poales</taxon>
        <taxon>Poaceae</taxon>
        <taxon>BOP clade</taxon>
        <taxon>Oryzoideae</taxon>
        <taxon>Oryzeae</taxon>
        <taxon>Oryzinae</taxon>
        <taxon>Oryza</taxon>
        <taxon>Oryza sativa</taxon>
    </lineage>
</organism>
<sequence length="1533" mass="169899">MVAGWSCERRRSAGKAAPGAGRQRRRAQGDNGVERGPRRWLDLAPGNSVVGSGWHRASNMVGQGHSGQCGAVGIGGRSRTEGGWREADLARVGMVGAVGSRHDDGGGSGVVRVRGAVAGWCGTSGVCCAIRSDFHSGLTEVNQPLPGAGSGRRAAGTAELRVPPASGQEERRIWGGRAFLAVYDRLVPDPQFASMELATGAMRSLLPKLLQLLEKEYGLQTGIGDVPSEQVDELVKLWARDVREASYEMEDIVDTFLVHDDGPDPTDPHMLLRLRKKLGKLFKKSKARRKISNLIQDINKKFEQVKARHVKYTVDSVVLKSLAATTIDPRLQNLYKRATELVGIDGPRDDLINKLSLGGDVDVSDKKMKVISVVGFGGLGKTTLAKAVYDHFKPHFKCRASVPVDQNPDMNKAFDDQVEPHFECGAFVPVGRNPDMKKVFRDILIDLDKEKYTNPNMMVLDEKQLMDELKEFVKEKRCFIVIDDIWDKESWKLIRCALQESDCGSRLVITTRISEVATHAGEAYKIQPLSRDNSEKLLYARIVDGEWKYFDNPSAKACEKILKKCGGVPLAIITIASLLASKPGEDWSEVYNSVGFGHEDNDDVDHVIEKNSLIWKWIAEGFIHEELAAGLGLFELGERCFNELINRSMIQPVETKHEGYVDGCCVHDMVLDMIHSLSSEENFVTVLNGDERQKLPGSIARRLALQRVLVHKDGQLANITLKNVRSLIASQCFGSLCLHTPVLRVLDVINCAESETPNVLEDRDKTMPSHLGSLLHLRYLGLVDTYITKLPREVRYLKFLQTLDLRGSRIKELPEEVGLLTQLVCLRADWEIMVKIGLIGKLTSLQELWIEPAAAVYDDDAASVDDDDDAAAVDDTTKSTMKFVNELGLLRELRVLRTYFEDLNESMERALLESLSKLHNIRDLHIEGPPLVTRRVTSSARSVSCLHLRYLCLNCFVFSGLPAWIKSSLAPNLSCLDVVVLIVKEQDMETLARLPELRCLVLRLHETELVSIKIHTEDVGYFRKLRILRILGTSIWFDLHGSKCNITDNRSLASIIMPSLEFLEFAVHMRFLKDATQLGFDKLLSFEKLGRSSLQKVTIVLKCGDARLSEVEEVAAALMNSAAVHPKHPTVQTKWQDEQAVLSPYQEAYMHVSRTPELVNEAWKANIVSSGRIRALRMPVTEASSSKVICLLYRKSGKGLLALSSNAVHKLWKWESNDKNPAGMSTTSVPPQVWQPESDILMNDTANGNPEEAAACSLLSKNDCYLISASGGKVSLFNMLNFKTMTTFIAPPPSATFLAFHPHDNNIIAIGTDDSSILLYNIRVDEVKWVLKGHQKKITGLVFSLSMNVLVSSGADSQLCVWSMEDWAKKKSRYIQPPSNHSGALVGDIMVQFHYDQKRLLVVHESQLAIYDEELECLCSWFPSDPLSAPVSSAVYSSDGLLIYAGFCDGAIGIFQVESLMLQCRIAPSAYIPSSVSSGGEIVYPMVVAAHPWKPNQFAVGMSDGAVHVLEPLDTPDDIISNSIQQGRFGDSG</sequence>
<dbReference type="EMBL" id="CM000142">
    <property type="protein sequence ID" value="EEE62947.1"/>
    <property type="molecule type" value="Genomic_DNA"/>
</dbReference>
<dbReference type="CDD" id="cd14798">
    <property type="entry name" value="RX-CC_like"/>
    <property type="match status" value="1"/>
</dbReference>
<name>B9FNF3_ORYSJ</name>
<evidence type="ECO:0000313" key="13">
    <source>
        <dbReference type="EMBL" id="EEE62947.1"/>
    </source>
</evidence>
<evidence type="ECO:0000256" key="6">
    <source>
        <dbReference type="ARBA" id="ARBA00023054"/>
    </source>
</evidence>
<keyword evidence="4" id="KW-0547">Nucleotide-binding</keyword>
<dbReference type="InterPro" id="IPR042197">
    <property type="entry name" value="Apaf_helical"/>
</dbReference>
<protein>
    <submittedName>
        <fullName evidence="13">Uncharacterized protein</fullName>
    </submittedName>
</protein>
<keyword evidence="5" id="KW-0611">Plant defense</keyword>
<comment type="similarity">
    <text evidence="1">Belongs to the disease resistance NB-LRR family.</text>
</comment>
<accession>B9FNF3</accession>
<dbReference type="InterPro" id="IPR058922">
    <property type="entry name" value="WHD_DRP"/>
</dbReference>
<keyword evidence="6" id="KW-0175">Coiled coil</keyword>
<evidence type="ECO:0000256" key="3">
    <source>
        <dbReference type="ARBA" id="ARBA00022737"/>
    </source>
</evidence>
<evidence type="ECO:0000259" key="10">
    <source>
        <dbReference type="Pfam" id="PF18052"/>
    </source>
</evidence>
<evidence type="ECO:0000256" key="4">
    <source>
        <dbReference type="ARBA" id="ARBA00022741"/>
    </source>
</evidence>
<dbReference type="Pfam" id="PF23559">
    <property type="entry name" value="WHD_DRP"/>
    <property type="match status" value="1"/>
</dbReference>
<keyword evidence="2" id="KW-0433">Leucine-rich repeat</keyword>
<dbReference type="SUPFAM" id="SSF50978">
    <property type="entry name" value="WD40 repeat-like"/>
    <property type="match status" value="1"/>
</dbReference>
<dbReference type="PROSITE" id="PS50294">
    <property type="entry name" value="WD_REPEATS_REGION"/>
    <property type="match status" value="1"/>
</dbReference>
<dbReference type="GO" id="GO:0006952">
    <property type="term" value="P:defense response"/>
    <property type="evidence" value="ECO:0007669"/>
    <property type="project" value="UniProtKB-KW"/>
</dbReference>
<dbReference type="SUPFAM" id="SSF52540">
    <property type="entry name" value="P-loop containing nucleoside triphosphate hydrolases"/>
    <property type="match status" value="1"/>
</dbReference>
<dbReference type="PANTHER" id="PTHR44083:SF49">
    <property type="entry name" value="OS05G0240200 PROTEIN"/>
    <property type="match status" value="1"/>
</dbReference>
<feature type="region of interest" description="Disordered" evidence="8">
    <location>
        <begin position="1"/>
        <end position="39"/>
    </location>
</feature>
<gene>
    <name evidence="13" type="ORF">OsJ_17752</name>
</gene>
<evidence type="ECO:0000256" key="2">
    <source>
        <dbReference type="ARBA" id="ARBA00022614"/>
    </source>
</evidence>
<dbReference type="Gene3D" id="1.10.8.430">
    <property type="entry name" value="Helical domain of apoptotic protease-activating factors"/>
    <property type="match status" value="1"/>
</dbReference>
<dbReference type="SUPFAM" id="SSF52047">
    <property type="entry name" value="RNI-like"/>
    <property type="match status" value="1"/>
</dbReference>
<dbReference type="Gene3D" id="3.40.50.300">
    <property type="entry name" value="P-loop containing nucleotide triphosphate hydrolases"/>
    <property type="match status" value="1"/>
</dbReference>